<proteinExistence type="inferred from homology"/>
<reference evidence="3" key="2">
    <citation type="submission" date="2017-01" db="EMBL/GenBank/DDBJ databases">
        <authorList>
            <person name="Mah S.A."/>
            <person name="Swanson W.J."/>
            <person name="Moy G.W."/>
            <person name="Vacquier V.D."/>
        </authorList>
    </citation>
    <scope>NUCLEOTIDE SEQUENCE [LARGE SCALE GENOMIC DNA]</scope>
    <source>
        <strain evidence="3">COL-18-3</strain>
    </source>
</reference>
<name>A0A1R1PQ70_ZANCU</name>
<dbReference type="Proteomes" id="UP000188320">
    <property type="component" value="Unassembled WGS sequence"/>
</dbReference>
<evidence type="ECO:0000313" key="4">
    <source>
        <dbReference type="Proteomes" id="UP000188320"/>
    </source>
</evidence>
<reference evidence="4" key="1">
    <citation type="submission" date="2017-01" db="EMBL/GenBank/DDBJ databases">
        <authorList>
            <person name="Wang Y."/>
            <person name="White M."/>
            <person name="Kvist S."/>
            <person name="Moncalvo J.-M."/>
        </authorList>
    </citation>
    <scope>NUCLEOTIDE SEQUENCE [LARGE SCALE GENOMIC DNA]</scope>
    <source>
        <strain evidence="4">COL-18-3</strain>
    </source>
</reference>
<organism evidence="3 4">
    <name type="scientific">Zancudomyces culisetae</name>
    <name type="common">Gut fungus</name>
    <name type="synonym">Smittium culisetae</name>
    <dbReference type="NCBI Taxonomy" id="1213189"/>
    <lineage>
        <taxon>Eukaryota</taxon>
        <taxon>Fungi</taxon>
        <taxon>Fungi incertae sedis</taxon>
        <taxon>Zoopagomycota</taxon>
        <taxon>Kickxellomycotina</taxon>
        <taxon>Harpellomycetes</taxon>
        <taxon>Harpellales</taxon>
        <taxon>Legeriomycetaceae</taxon>
        <taxon>Zancudomyces</taxon>
    </lineage>
</organism>
<dbReference type="Gene3D" id="1.10.287.130">
    <property type="match status" value="1"/>
</dbReference>
<dbReference type="SUPFAM" id="SSF52540">
    <property type="entry name" value="P-loop containing nucleoside triphosphate hydrolases"/>
    <property type="match status" value="1"/>
</dbReference>
<keyword evidence="4" id="KW-1185">Reference proteome</keyword>
<gene>
    <name evidence="3" type="ORF">AX774_g3390</name>
    <name evidence="2" type="ORF">AX774_g7136</name>
</gene>
<dbReference type="EMBL" id="LSSK01000513">
    <property type="protein sequence ID" value="OMH83110.1"/>
    <property type="molecule type" value="Genomic_DNA"/>
</dbReference>
<dbReference type="AlphaFoldDB" id="A0A1R1PQ70"/>
<evidence type="ECO:0000313" key="2">
    <source>
        <dbReference type="EMBL" id="OMH79454.1"/>
    </source>
</evidence>
<dbReference type="PANTHER" id="PTHR23408">
    <property type="entry name" value="METHYLMALONYL-COA MUTASE"/>
    <property type="match status" value="1"/>
</dbReference>
<sequence length="216" mass="23993">MQKISTSDNAYIRPSPSGGSLGGVARKTLETIVLTEVFVETVGVGQSEILVSEMVDMFVLLAQPGSGDELQGIKKGIMELADMIVVNKSDGALETPAKITTRALLDAMRLIAPKAIEWNPPVVRASAYTGYNLERVYDTINTYFQKINESNRWDDIRKTQQSHWMWREVKNLIFERLHQNKEVKSLAKDLEKGVADGTIAPTIAAYAIFEKFVGSK</sequence>
<protein>
    <submittedName>
        <fullName evidence="3">Putative GTPase</fullName>
    </submittedName>
</protein>
<dbReference type="PANTHER" id="PTHR23408:SF3">
    <property type="entry name" value="METHYLMALONIC ACIDURIA TYPE A PROTEIN, MITOCHONDRIAL"/>
    <property type="match status" value="1"/>
</dbReference>
<dbReference type="InterPro" id="IPR027417">
    <property type="entry name" value="P-loop_NTPase"/>
</dbReference>
<dbReference type="Gene3D" id="3.40.50.300">
    <property type="entry name" value="P-loop containing nucleotide triphosphate hydrolases"/>
    <property type="match status" value="1"/>
</dbReference>
<comment type="similarity">
    <text evidence="1">Belongs to the SIMIBI class G3E GTPase family. ArgK/MeaB subfamily.</text>
</comment>
<evidence type="ECO:0000256" key="1">
    <source>
        <dbReference type="ARBA" id="ARBA00009625"/>
    </source>
</evidence>
<dbReference type="EMBL" id="LSSK01001553">
    <property type="protein sequence ID" value="OMH79454.1"/>
    <property type="molecule type" value="Genomic_DNA"/>
</dbReference>
<dbReference type="GO" id="GO:0005525">
    <property type="term" value="F:GTP binding"/>
    <property type="evidence" value="ECO:0007669"/>
    <property type="project" value="InterPro"/>
</dbReference>
<dbReference type="GO" id="GO:0005737">
    <property type="term" value="C:cytoplasm"/>
    <property type="evidence" value="ECO:0007669"/>
    <property type="project" value="TreeGrafter"/>
</dbReference>
<dbReference type="Pfam" id="PF03308">
    <property type="entry name" value="MeaB"/>
    <property type="match status" value="1"/>
</dbReference>
<comment type="caution">
    <text evidence="3">The sequence shown here is derived from an EMBL/GenBank/DDBJ whole genome shotgun (WGS) entry which is preliminary data.</text>
</comment>
<dbReference type="OrthoDB" id="1476984at2759"/>
<dbReference type="InterPro" id="IPR005129">
    <property type="entry name" value="GTPase_ArgK"/>
</dbReference>
<accession>A0A1R1PQ70</accession>
<evidence type="ECO:0000313" key="3">
    <source>
        <dbReference type="EMBL" id="OMH83110.1"/>
    </source>
</evidence>
<dbReference type="GO" id="GO:0003924">
    <property type="term" value="F:GTPase activity"/>
    <property type="evidence" value="ECO:0007669"/>
    <property type="project" value="InterPro"/>
</dbReference>